<dbReference type="EMBL" id="VSSQ01003088">
    <property type="protein sequence ID" value="MPM18982.1"/>
    <property type="molecule type" value="Genomic_DNA"/>
</dbReference>
<proteinExistence type="predicted"/>
<protein>
    <submittedName>
        <fullName evidence="1">Uncharacterized protein</fullName>
    </submittedName>
</protein>
<evidence type="ECO:0000313" key="1">
    <source>
        <dbReference type="EMBL" id="MPM18982.1"/>
    </source>
</evidence>
<comment type="caution">
    <text evidence="1">The sequence shown here is derived from an EMBL/GenBank/DDBJ whole genome shotgun (WGS) entry which is preliminary data.</text>
</comment>
<name>A0A644XRW5_9ZZZZ</name>
<organism evidence="1">
    <name type="scientific">bioreactor metagenome</name>
    <dbReference type="NCBI Taxonomy" id="1076179"/>
    <lineage>
        <taxon>unclassified sequences</taxon>
        <taxon>metagenomes</taxon>
        <taxon>ecological metagenomes</taxon>
    </lineage>
</organism>
<sequence length="188" mass="21417">MNFSIRQITKIPFLFLLCFVTTVFVSELKAQEFNDEMKKKLRQSLGAPEQKPIHHQQATQILPQQNQEVLKVSPTTKLPTKFDRIAILHPLPPEPKINIDLNVTNTGNSQSDRARIDYSNGKFNPVPDARSVTQWIQYTRGDYGVGIYTGESKGSAGFDADPVRAIQNYKARKRKEKVDRIKKAYGQE</sequence>
<dbReference type="AlphaFoldDB" id="A0A644XRW5"/>
<gene>
    <name evidence="1" type="ORF">SDC9_65400</name>
</gene>
<accession>A0A644XRW5</accession>
<reference evidence="1" key="1">
    <citation type="submission" date="2019-08" db="EMBL/GenBank/DDBJ databases">
        <authorList>
            <person name="Kucharzyk K."/>
            <person name="Murdoch R.W."/>
            <person name="Higgins S."/>
            <person name="Loffler F."/>
        </authorList>
    </citation>
    <scope>NUCLEOTIDE SEQUENCE</scope>
</reference>